<feature type="domain" description="DUF2510" evidence="2">
    <location>
        <begin position="503"/>
        <end position="527"/>
    </location>
</feature>
<feature type="compositionally biased region" description="Acidic residues" evidence="1">
    <location>
        <begin position="1"/>
        <end position="10"/>
    </location>
</feature>
<dbReference type="Pfam" id="PF10708">
    <property type="entry name" value="DUF2510"/>
    <property type="match status" value="1"/>
</dbReference>
<evidence type="ECO:0000259" key="2">
    <source>
        <dbReference type="Pfam" id="PF10708"/>
    </source>
</evidence>
<sequence>MNGAESDIDSWQEARLIPTSGINGGEEQERRATSALLAVMASVKEFGRALTQPLGAPAGTVQTFIEVPFPHGDRKVYPDGLIRVRRGQREWTALVEVKTGTTPLDPAQLETYLDVARGRGFDALLTISNQIAPTAGQHPTPLDRRRTRSVALHHYSWSQVLTEAVVQREHRGVADPDQAWILGELIRYLEHDRSGALEFDDMGRDWVAVREAVLDGTLRPTDPGTTEVANRFDALLRFAGLKLGRRLGTDVVPLRTRKEQADPALRAAGLVSTLASSGTLTGVLRIPQAVGALTVTTDLRAGRVICHIDVEAPRVGRPVTRVNWLVRQLGSAPDTLRVEVFTAHTRASVSAELLGRVRAEPDRLVLDPSREIRGFRLALELPLGPKRGRGKGGFADSVLFAIETFYADVIQSLRSWTAKAAKPPLLRQDSHDEPVAERLVASSLSSQDGPEPAPARIPAPARPIDQLNREAVTWTVTLPGPRGPSRREIRRLVTGIEGQDEEGWYADPDRQGQLRWWNGTGWSEYVYEVQAVGGPGLL</sequence>
<evidence type="ECO:0000313" key="4">
    <source>
        <dbReference type="Proteomes" id="UP001197247"/>
    </source>
</evidence>
<dbReference type="InterPro" id="IPR018929">
    <property type="entry name" value="DUF2510"/>
</dbReference>
<evidence type="ECO:0000256" key="1">
    <source>
        <dbReference type="SAM" id="MobiDB-lite"/>
    </source>
</evidence>
<reference evidence="3 4" key="1">
    <citation type="submission" date="2021-05" db="EMBL/GenBank/DDBJ databases">
        <title>Kineosporia and Streptomyces sp. nov. two new marine actinobacteria isolated from Coral.</title>
        <authorList>
            <person name="Buangrab K."/>
            <person name="Sutthacheep M."/>
            <person name="Yeemin T."/>
            <person name="Harunari E."/>
            <person name="Igarashi Y."/>
            <person name="Kanchanasin P."/>
            <person name="Tanasupawat S."/>
            <person name="Phongsopitanun W."/>
        </authorList>
    </citation>
    <scope>NUCLEOTIDE SEQUENCE [LARGE SCALE GENOMIC DNA]</scope>
    <source>
        <strain evidence="3 4">J2-2</strain>
    </source>
</reference>
<feature type="compositionally biased region" description="Pro residues" evidence="1">
    <location>
        <begin position="451"/>
        <end position="460"/>
    </location>
</feature>
<accession>A0ABS5TSL6</accession>
<evidence type="ECO:0000313" key="3">
    <source>
        <dbReference type="EMBL" id="MBT0773806.1"/>
    </source>
</evidence>
<protein>
    <submittedName>
        <fullName evidence="3">DUF2510 domain-containing protein</fullName>
    </submittedName>
</protein>
<keyword evidence="4" id="KW-1185">Reference proteome</keyword>
<dbReference type="Proteomes" id="UP001197247">
    <property type="component" value="Unassembled WGS sequence"/>
</dbReference>
<dbReference type="RefSeq" id="WP_214160346.1">
    <property type="nucleotide sequence ID" value="NZ_JAHBAY010000020.1"/>
</dbReference>
<organism evidence="3 4">
    <name type="scientific">Kineosporia corallincola</name>
    <dbReference type="NCBI Taxonomy" id="2835133"/>
    <lineage>
        <taxon>Bacteria</taxon>
        <taxon>Bacillati</taxon>
        <taxon>Actinomycetota</taxon>
        <taxon>Actinomycetes</taxon>
        <taxon>Kineosporiales</taxon>
        <taxon>Kineosporiaceae</taxon>
        <taxon>Kineosporia</taxon>
    </lineage>
</organism>
<name>A0ABS5TSL6_9ACTN</name>
<comment type="caution">
    <text evidence="3">The sequence shown here is derived from an EMBL/GenBank/DDBJ whole genome shotgun (WGS) entry which is preliminary data.</text>
</comment>
<dbReference type="EMBL" id="JAHBAY010000020">
    <property type="protein sequence ID" value="MBT0773806.1"/>
    <property type="molecule type" value="Genomic_DNA"/>
</dbReference>
<feature type="region of interest" description="Disordered" evidence="1">
    <location>
        <begin position="1"/>
        <end position="29"/>
    </location>
</feature>
<feature type="region of interest" description="Disordered" evidence="1">
    <location>
        <begin position="439"/>
        <end position="460"/>
    </location>
</feature>
<gene>
    <name evidence="3" type="ORF">KIH74_32975</name>
</gene>
<proteinExistence type="predicted"/>